<feature type="chain" id="PRO_5038876544" evidence="1">
    <location>
        <begin position="26"/>
        <end position="401"/>
    </location>
</feature>
<feature type="signal peptide" evidence="1">
    <location>
        <begin position="1"/>
        <end position="25"/>
    </location>
</feature>
<dbReference type="Pfam" id="PF02368">
    <property type="entry name" value="Big_2"/>
    <property type="match status" value="1"/>
</dbReference>
<proteinExistence type="predicted"/>
<dbReference type="Gene3D" id="2.60.40.1080">
    <property type="match status" value="1"/>
</dbReference>
<comment type="caution">
    <text evidence="3">The sequence shown here is derived from an EMBL/GenBank/DDBJ whole genome shotgun (WGS) entry which is preliminary data.</text>
</comment>
<keyword evidence="1" id="KW-0732">Signal</keyword>
<dbReference type="AlphaFoldDB" id="A0A9D2RR54"/>
<evidence type="ECO:0000313" key="4">
    <source>
        <dbReference type="Proteomes" id="UP000823824"/>
    </source>
</evidence>
<organism evidence="3 4">
    <name type="scientific">Candidatus Oscillibacter excrementigallinarum</name>
    <dbReference type="NCBI Taxonomy" id="2838716"/>
    <lineage>
        <taxon>Bacteria</taxon>
        <taxon>Bacillati</taxon>
        <taxon>Bacillota</taxon>
        <taxon>Clostridia</taxon>
        <taxon>Eubacteriales</taxon>
        <taxon>Oscillospiraceae</taxon>
        <taxon>Oscillibacter</taxon>
    </lineage>
</organism>
<dbReference type="SUPFAM" id="SSF49373">
    <property type="entry name" value="Invasin/intimin cell-adhesion fragments"/>
    <property type="match status" value="1"/>
</dbReference>
<evidence type="ECO:0000259" key="2">
    <source>
        <dbReference type="Pfam" id="PF02368"/>
    </source>
</evidence>
<feature type="non-terminal residue" evidence="3">
    <location>
        <position position="401"/>
    </location>
</feature>
<dbReference type="Proteomes" id="UP000823824">
    <property type="component" value="Unassembled WGS sequence"/>
</dbReference>
<protein>
    <submittedName>
        <fullName evidence="3">Ig-like domain-containing protein</fullName>
    </submittedName>
</protein>
<sequence length="401" mass="41413">MKRRFWSVCLALALCWTLLPATALAADVAPNELWVGGTNVVQGGYWTTNADGSLTASDNSHYNVYYDGNGNLWLDNANIVGQGVGTLDNHGFTGIYAYYTEQTETDIALTIHLTGDNSVSNGYPIYVAPWGGSASLTITGPGSLTATGTVGGNGGIFVRGDTSSLTIENGADVTVNSARSSAVTIVAHNEGTGTLTVDNATLRAYGYVIDDPDDPYGICFSYMGSSSNIVDGSRALRVSGNSIIHTNYMQATYSELYISAATESGGIVFDGSEGTVYGDVALQEDLTIGADETLTIPATASLTIPDGNITLTNRGTVTIEKDGTLTNSGTIDNYGTVTGNGITGTPINHKVTGVSLDKTSLALDVGGTAQLTPVFTPSNASNKAVTWSTSAAAVATVDNTG</sequence>
<dbReference type="InterPro" id="IPR008964">
    <property type="entry name" value="Invasin/intimin_cell_adhesion"/>
</dbReference>
<gene>
    <name evidence="3" type="ORF">H9787_05250</name>
</gene>
<dbReference type="EMBL" id="DWZJ01000042">
    <property type="protein sequence ID" value="HJB13099.1"/>
    <property type="molecule type" value="Genomic_DNA"/>
</dbReference>
<evidence type="ECO:0000313" key="3">
    <source>
        <dbReference type="EMBL" id="HJB13099.1"/>
    </source>
</evidence>
<name>A0A9D2RR54_9FIRM</name>
<reference evidence="3" key="2">
    <citation type="submission" date="2021-04" db="EMBL/GenBank/DDBJ databases">
        <authorList>
            <person name="Gilroy R."/>
        </authorList>
    </citation>
    <scope>NUCLEOTIDE SEQUENCE</scope>
    <source>
        <strain evidence="3">ChiBcec18-1249</strain>
    </source>
</reference>
<feature type="domain" description="BIG2" evidence="2">
    <location>
        <begin position="351"/>
        <end position="401"/>
    </location>
</feature>
<dbReference type="InterPro" id="IPR003343">
    <property type="entry name" value="Big_2"/>
</dbReference>
<accession>A0A9D2RR54</accession>
<reference evidence="3" key="1">
    <citation type="journal article" date="2021" name="PeerJ">
        <title>Extensive microbial diversity within the chicken gut microbiome revealed by metagenomics and culture.</title>
        <authorList>
            <person name="Gilroy R."/>
            <person name="Ravi A."/>
            <person name="Getino M."/>
            <person name="Pursley I."/>
            <person name="Horton D.L."/>
            <person name="Alikhan N.F."/>
            <person name="Baker D."/>
            <person name="Gharbi K."/>
            <person name="Hall N."/>
            <person name="Watson M."/>
            <person name="Adriaenssens E.M."/>
            <person name="Foster-Nyarko E."/>
            <person name="Jarju S."/>
            <person name="Secka A."/>
            <person name="Antonio M."/>
            <person name="Oren A."/>
            <person name="Chaudhuri R.R."/>
            <person name="La Ragione R."/>
            <person name="Hildebrand F."/>
            <person name="Pallen M.J."/>
        </authorList>
    </citation>
    <scope>NUCLEOTIDE SEQUENCE</scope>
    <source>
        <strain evidence="3">ChiBcec18-1249</strain>
    </source>
</reference>
<evidence type="ECO:0000256" key="1">
    <source>
        <dbReference type="SAM" id="SignalP"/>
    </source>
</evidence>